<dbReference type="AlphaFoldDB" id="A0A3A8N0J2"/>
<evidence type="ECO:0000313" key="2">
    <source>
        <dbReference type="Proteomes" id="UP000273405"/>
    </source>
</evidence>
<dbReference type="OrthoDB" id="5515115at2"/>
<dbReference type="RefSeq" id="WP_120628260.1">
    <property type="nucleotide sequence ID" value="NZ_RAWG01000212.1"/>
</dbReference>
<gene>
    <name evidence="1" type="ORF">D7X12_27640</name>
</gene>
<dbReference type="Pfam" id="PF13384">
    <property type="entry name" value="HTH_23"/>
    <property type="match status" value="1"/>
</dbReference>
<protein>
    <submittedName>
        <fullName evidence="1">Uncharacterized protein</fullName>
    </submittedName>
</protein>
<comment type="caution">
    <text evidence="1">The sequence shown here is derived from an EMBL/GenBank/DDBJ whole genome shotgun (WGS) entry which is preliminary data.</text>
</comment>
<dbReference type="EMBL" id="RAWG01000212">
    <property type="protein sequence ID" value="RKH37998.1"/>
    <property type="molecule type" value="Genomic_DNA"/>
</dbReference>
<organism evidence="1 2">
    <name type="scientific">Corallococcus sicarius</name>
    <dbReference type="NCBI Taxonomy" id="2316726"/>
    <lineage>
        <taxon>Bacteria</taxon>
        <taxon>Pseudomonadati</taxon>
        <taxon>Myxococcota</taxon>
        <taxon>Myxococcia</taxon>
        <taxon>Myxococcales</taxon>
        <taxon>Cystobacterineae</taxon>
        <taxon>Myxococcaceae</taxon>
        <taxon>Corallococcus</taxon>
    </lineage>
</organism>
<reference evidence="2" key="1">
    <citation type="submission" date="2018-09" db="EMBL/GenBank/DDBJ databases">
        <authorList>
            <person name="Livingstone P.G."/>
            <person name="Whitworth D.E."/>
        </authorList>
    </citation>
    <scope>NUCLEOTIDE SEQUENCE [LARGE SCALE GENOMIC DNA]</scope>
    <source>
        <strain evidence="2">CA040B</strain>
    </source>
</reference>
<dbReference type="SUPFAM" id="SSF46689">
    <property type="entry name" value="Homeodomain-like"/>
    <property type="match status" value="1"/>
</dbReference>
<accession>A0A3A8N0J2</accession>
<dbReference type="Proteomes" id="UP000273405">
    <property type="component" value="Unassembled WGS sequence"/>
</dbReference>
<keyword evidence="2" id="KW-1185">Reference proteome</keyword>
<dbReference type="Gene3D" id="1.10.10.10">
    <property type="entry name" value="Winged helix-like DNA-binding domain superfamily/Winged helix DNA-binding domain"/>
    <property type="match status" value="1"/>
</dbReference>
<name>A0A3A8N0J2_9BACT</name>
<evidence type="ECO:0000313" key="1">
    <source>
        <dbReference type="EMBL" id="RKH37998.1"/>
    </source>
</evidence>
<sequence length="88" mass="9935">MSEGHPTPEKLRWAIVRAFHEEGLSYGQVTHLLCIGTATVSRVLRLYRETGHVVPRPRRDGNFSPIRGKVVTQLKRMVARGRTQPCGN</sequence>
<dbReference type="InterPro" id="IPR009057">
    <property type="entry name" value="Homeodomain-like_sf"/>
</dbReference>
<proteinExistence type="predicted"/>
<dbReference type="InterPro" id="IPR036388">
    <property type="entry name" value="WH-like_DNA-bd_sf"/>
</dbReference>